<evidence type="ECO:0000256" key="1">
    <source>
        <dbReference type="SAM" id="MobiDB-lite"/>
    </source>
</evidence>
<dbReference type="KEGG" id="vg:54975741"/>
<dbReference type="GeneID" id="54975741"/>
<name>A0A0N7KC16_9CAUD</name>
<organism evidence="2 3">
    <name type="scientific">Pectobacterium phage PPWS1</name>
    <dbReference type="NCBI Taxonomy" id="1685500"/>
    <lineage>
        <taxon>Viruses</taxon>
        <taxon>Duplodnaviria</taxon>
        <taxon>Heunggongvirae</taxon>
        <taxon>Uroviricota</taxon>
        <taxon>Caudoviricetes</taxon>
        <taxon>Autographivirales</taxon>
        <taxon>Autoscriptoviridae</taxon>
        <taxon>Corkvirinae</taxon>
        <taxon>Kotilavirus</taxon>
        <taxon>Kotilavirus PPWS1</taxon>
    </lineage>
</organism>
<protein>
    <submittedName>
        <fullName evidence="2">Internal virion protein</fullName>
    </submittedName>
</protein>
<evidence type="ECO:0000313" key="3">
    <source>
        <dbReference type="Proteomes" id="UP000223044"/>
    </source>
</evidence>
<reference evidence="2 3" key="1">
    <citation type="journal article" date="2016" name="Genome Announc.">
        <title>Genome Sequence of Pectobacterium carotovorum Phage PPWS1, Isolated from Japanese Horseradish [Eutrema japonicum (Miq.) Koidz] Showing Soft-Rot Symptoms.</title>
        <authorList>
            <person name="Hirata H."/>
            <person name="Kashihara M."/>
            <person name="Horiike T."/>
            <person name="Suzuki T."/>
            <person name="Dohra H."/>
            <person name="Netsu O."/>
            <person name="Tsuyumu S."/>
        </authorList>
    </citation>
    <scope>NUCLEOTIDE SEQUENCE [LARGE SCALE GENOMIC DNA]</scope>
</reference>
<dbReference type="Pfam" id="PF24072">
    <property type="entry name" value="T7_gp14"/>
    <property type="match status" value="1"/>
</dbReference>
<sequence length="203" mass="21215">MIWMFAAVAAQALAGGLAYKQAAKQQKQENEAISAYNSAVRATSARQLTEININRAVARSQTAQALDTARRQGLTETSARNLQAAASDTMGASVTQNLLDVQQQLDMAEGNLMRNAEVQELSFDSQVSATIDTARNAIKELSGPVPTDYAGLGSMVGSIGTSIAGNKMAGLSWSGEAMQPTQAAPISAAAGTRAPNLSTRLKL</sequence>
<dbReference type="RefSeq" id="YP_009785674.1">
    <property type="nucleotide sequence ID" value="NC_047758.1"/>
</dbReference>
<dbReference type="EMBL" id="LC063634">
    <property type="protein sequence ID" value="BAS69559.1"/>
    <property type="molecule type" value="Genomic_DNA"/>
</dbReference>
<dbReference type="InterPro" id="IPR038996">
    <property type="entry name" value="Gp14"/>
</dbReference>
<feature type="region of interest" description="Disordered" evidence="1">
    <location>
        <begin position="184"/>
        <end position="203"/>
    </location>
</feature>
<accession>A0A0N7KC16</accession>
<keyword evidence="3" id="KW-1185">Reference proteome</keyword>
<evidence type="ECO:0000313" key="2">
    <source>
        <dbReference type="EMBL" id="BAS69559.1"/>
    </source>
</evidence>
<proteinExistence type="predicted"/>
<dbReference type="Proteomes" id="UP000223044">
    <property type="component" value="Segment"/>
</dbReference>